<dbReference type="PROSITE" id="PS50011">
    <property type="entry name" value="PROTEIN_KINASE_DOM"/>
    <property type="match status" value="1"/>
</dbReference>
<keyword evidence="9" id="KW-1185">Reference proteome</keyword>
<dbReference type="Proteomes" id="UP000094444">
    <property type="component" value="Unassembled WGS sequence"/>
</dbReference>
<dbReference type="GO" id="GO:0043484">
    <property type="term" value="P:regulation of RNA splicing"/>
    <property type="evidence" value="ECO:0007669"/>
    <property type="project" value="TreeGrafter"/>
</dbReference>
<keyword evidence="4" id="KW-0418">Kinase</keyword>
<dbReference type="InterPro" id="IPR051175">
    <property type="entry name" value="CLK_kinases"/>
</dbReference>
<dbReference type="GO" id="GO:0005634">
    <property type="term" value="C:nucleus"/>
    <property type="evidence" value="ECO:0007669"/>
    <property type="project" value="TreeGrafter"/>
</dbReference>
<dbReference type="AlphaFoldDB" id="A0A2P5I4Y6"/>
<dbReference type="PANTHER" id="PTHR45646:SF11">
    <property type="entry name" value="SERINE_THREONINE-PROTEIN KINASE DOA"/>
    <property type="match status" value="1"/>
</dbReference>
<evidence type="ECO:0000256" key="4">
    <source>
        <dbReference type="ARBA" id="ARBA00022777"/>
    </source>
</evidence>
<dbReference type="GO" id="GO:0004674">
    <property type="term" value="F:protein serine/threonine kinase activity"/>
    <property type="evidence" value="ECO:0007669"/>
    <property type="project" value="UniProtKB-KW"/>
</dbReference>
<dbReference type="SUPFAM" id="SSF56112">
    <property type="entry name" value="Protein kinase-like (PK-like)"/>
    <property type="match status" value="1"/>
</dbReference>
<protein>
    <submittedName>
        <fullName evidence="8">SRPK2 bound unphosphorylated</fullName>
    </submittedName>
</protein>
<evidence type="ECO:0000256" key="2">
    <source>
        <dbReference type="ARBA" id="ARBA00022679"/>
    </source>
</evidence>
<dbReference type="InterPro" id="IPR017441">
    <property type="entry name" value="Protein_kinase_ATP_BS"/>
</dbReference>
<comment type="caution">
    <text evidence="8">The sequence shown here is derived from an EMBL/GenBank/DDBJ whole genome shotgun (WGS) entry which is preliminary data.</text>
</comment>
<feature type="domain" description="Protein kinase" evidence="7">
    <location>
        <begin position="6"/>
        <end position="386"/>
    </location>
</feature>
<evidence type="ECO:0000313" key="8">
    <source>
        <dbReference type="EMBL" id="POS77589.1"/>
    </source>
</evidence>
<evidence type="ECO:0000313" key="9">
    <source>
        <dbReference type="Proteomes" id="UP000094444"/>
    </source>
</evidence>
<dbReference type="InParanoid" id="A0A2P5I4Y6"/>
<gene>
    <name evidence="8" type="ORF">DHEL01_v204006</name>
</gene>
<feature type="binding site" evidence="6">
    <location>
        <position position="36"/>
    </location>
    <ligand>
        <name>ATP</name>
        <dbReference type="ChEBI" id="CHEBI:30616"/>
    </ligand>
</feature>
<dbReference type="PROSITE" id="PS00107">
    <property type="entry name" value="PROTEIN_KINASE_ATP"/>
    <property type="match status" value="1"/>
</dbReference>
<sequence length="402" mass="45468">MLRDRYCIVHKLGFGSYSTTWLGKDVSKGGRYVAIKVMTADSSVASQEAKVLRHLADKTSFDAHRKAKPQGVDSTTVPSIWDEFTISGPNGTHQCIITTPARMTVAEAQDASYTRLFQPRVARALAAQLIHGVAFMHTKGLVHADLHLGNVLFKLTEDSRRLPIDKLYDKFGTPELETVRIIGNGGAQLLPEGFPTHIVVPSWFGIKSEDVKLHESSVFLTDFGESFMPSSEQRYHSSTPRILRPPETRFLPEEPLSYPADIWTLACSIWTTLGQRSLFELFSPTDEYVTKEQVDALGMLPSPWWERWTARDDYFDDRGELLDTTCRRMTLEDRFEHSIQAPRRAVGMEMVGEQEMVALLDMLRSMLAFIPEERPTAASLLTCDWMTKWALPDLREVERAGL</sequence>
<dbReference type="InterPro" id="IPR011009">
    <property type="entry name" value="Kinase-like_dom_sf"/>
</dbReference>
<keyword evidence="5 6" id="KW-0067">ATP-binding</keyword>
<name>A0A2P5I4Y6_DIAHE</name>
<keyword evidence="2" id="KW-0808">Transferase</keyword>
<evidence type="ECO:0000256" key="3">
    <source>
        <dbReference type="ARBA" id="ARBA00022741"/>
    </source>
</evidence>
<evidence type="ECO:0000259" key="7">
    <source>
        <dbReference type="PROSITE" id="PS50011"/>
    </source>
</evidence>
<dbReference type="InterPro" id="IPR000719">
    <property type="entry name" value="Prot_kinase_dom"/>
</dbReference>
<dbReference type="GO" id="GO:0005524">
    <property type="term" value="F:ATP binding"/>
    <property type="evidence" value="ECO:0007669"/>
    <property type="project" value="UniProtKB-UniRule"/>
</dbReference>
<dbReference type="Gene3D" id="1.10.510.10">
    <property type="entry name" value="Transferase(Phosphotransferase) domain 1"/>
    <property type="match status" value="1"/>
</dbReference>
<dbReference type="Pfam" id="PF00069">
    <property type="entry name" value="Pkinase"/>
    <property type="match status" value="1"/>
</dbReference>
<dbReference type="OrthoDB" id="5979581at2759"/>
<proteinExistence type="predicted"/>
<dbReference type="Gene3D" id="3.30.200.20">
    <property type="entry name" value="Phosphorylase Kinase, domain 1"/>
    <property type="match status" value="1"/>
</dbReference>
<dbReference type="SMART" id="SM00220">
    <property type="entry name" value="S_TKc"/>
    <property type="match status" value="1"/>
</dbReference>
<keyword evidence="1" id="KW-0723">Serine/threonine-protein kinase</keyword>
<dbReference type="EMBL" id="MAVT02000256">
    <property type="protein sequence ID" value="POS77589.1"/>
    <property type="molecule type" value="Genomic_DNA"/>
</dbReference>
<evidence type="ECO:0000256" key="1">
    <source>
        <dbReference type="ARBA" id="ARBA00022527"/>
    </source>
</evidence>
<evidence type="ECO:0000256" key="5">
    <source>
        <dbReference type="ARBA" id="ARBA00022840"/>
    </source>
</evidence>
<organism evidence="8 9">
    <name type="scientific">Diaporthe helianthi</name>
    <dbReference type="NCBI Taxonomy" id="158607"/>
    <lineage>
        <taxon>Eukaryota</taxon>
        <taxon>Fungi</taxon>
        <taxon>Dikarya</taxon>
        <taxon>Ascomycota</taxon>
        <taxon>Pezizomycotina</taxon>
        <taxon>Sordariomycetes</taxon>
        <taxon>Sordariomycetidae</taxon>
        <taxon>Diaporthales</taxon>
        <taxon>Diaporthaceae</taxon>
        <taxon>Diaporthe</taxon>
    </lineage>
</organism>
<dbReference type="PANTHER" id="PTHR45646">
    <property type="entry name" value="SERINE/THREONINE-PROTEIN KINASE DOA-RELATED"/>
    <property type="match status" value="1"/>
</dbReference>
<evidence type="ECO:0000256" key="6">
    <source>
        <dbReference type="PROSITE-ProRule" id="PRU10141"/>
    </source>
</evidence>
<reference evidence="8" key="1">
    <citation type="submission" date="2017-09" db="EMBL/GenBank/DDBJ databases">
        <title>Polyketide synthases of a Diaporthe helianthi virulent isolate.</title>
        <authorList>
            <person name="Baroncelli R."/>
        </authorList>
    </citation>
    <scope>NUCLEOTIDE SEQUENCE [LARGE SCALE GENOMIC DNA]</scope>
    <source>
        <strain evidence="8">7/96</strain>
    </source>
</reference>
<keyword evidence="3 6" id="KW-0547">Nucleotide-binding</keyword>
<accession>A0A2P5I4Y6</accession>
<dbReference type="STRING" id="158607.A0A2P5I4Y6"/>